<evidence type="ECO:0008006" key="3">
    <source>
        <dbReference type="Google" id="ProtNLM"/>
    </source>
</evidence>
<name>A0A2U0UB53_9BACT</name>
<evidence type="ECO:0000313" key="2">
    <source>
        <dbReference type="Proteomes" id="UP000245870"/>
    </source>
</evidence>
<protein>
    <recommendedName>
        <fullName evidence="3">Protein kinase domain-containing protein</fullName>
    </recommendedName>
</protein>
<evidence type="ECO:0000313" key="1">
    <source>
        <dbReference type="EMBL" id="PVX54857.1"/>
    </source>
</evidence>
<sequence>MFFEETLVMYNIGGGRMGRVYASRWRQNVYAFSVFLFKNLLIPNAVFEKLEIVNYLNKTPSQIRLFKNKFAFARNTRNL</sequence>
<comment type="caution">
    <text evidence="1">The sequence shown here is derived from an EMBL/GenBank/DDBJ whole genome shotgun (WGS) entry which is preliminary data.</text>
</comment>
<gene>
    <name evidence="1" type="ORF">C7379_10886</name>
</gene>
<reference evidence="1 2" key="1">
    <citation type="submission" date="2018-05" db="EMBL/GenBank/DDBJ databases">
        <title>Genomic Encyclopedia of Type Strains, Phase IV (KMG-IV): sequencing the most valuable type-strain genomes for metagenomic binning, comparative biology and taxonomic classification.</title>
        <authorList>
            <person name="Goeker M."/>
        </authorList>
    </citation>
    <scope>NUCLEOTIDE SEQUENCE [LARGE SCALE GENOMIC DNA]</scope>
    <source>
        <strain evidence="1 2">DSM 100333</strain>
    </source>
</reference>
<dbReference type="EMBL" id="QENY01000008">
    <property type="protein sequence ID" value="PVX54857.1"/>
    <property type="molecule type" value="Genomic_DNA"/>
</dbReference>
<keyword evidence="2" id="KW-1185">Reference proteome</keyword>
<organism evidence="1 2">
    <name type="scientific">Hallella colorans</name>
    <dbReference type="NCBI Taxonomy" id="1703337"/>
    <lineage>
        <taxon>Bacteria</taxon>
        <taxon>Pseudomonadati</taxon>
        <taxon>Bacteroidota</taxon>
        <taxon>Bacteroidia</taxon>
        <taxon>Bacteroidales</taxon>
        <taxon>Prevotellaceae</taxon>
        <taxon>Hallella</taxon>
    </lineage>
</organism>
<dbReference type="AlphaFoldDB" id="A0A2U0UB53"/>
<accession>A0A2U0UB53</accession>
<dbReference type="Proteomes" id="UP000245870">
    <property type="component" value="Unassembled WGS sequence"/>
</dbReference>
<proteinExistence type="predicted"/>